<keyword evidence="3" id="KW-1185">Reference proteome</keyword>
<keyword evidence="1" id="KW-0472">Membrane</keyword>
<protein>
    <submittedName>
        <fullName evidence="2">Uncharacterized protein</fullName>
    </submittedName>
</protein>
<name>W9SDF2_9ROSA</name>
<dbReference type="AlphaFoldDB" id="W9SDF2"/>
<evidence type="ECO:0000313" key="2">
    <source>
        <dbReference type="EMBL" id="EXC01156.1"/>
    </source>
</evidence>
<proteinExistence type="predicted"/>
<dbReference type="EMBL" id="KE345322">
    <property type="protein sequence ID" value="EXC01156.1"/>
    <property type="molecule type" value="Genomic_DNA"/>
</dbReference>
<sequence length="94" mass="10893">MWVKNYALLQLLSAYINRDDQPLRLKLPARNGEDRDNPFGAGRSQVKRSGNCKLFKYATLIQLWFGIIYSAFAFCSGQKVEKIRIFETSVLFKQ</sequence>
<evidence type="ECO:0000256" key="1">
    <source>
        <dbReference type="SAM" id="Phobius"/>
    </source>
</evidence>
<evidence type="ECO:0000313" key="3">
    <source>
        <dbReference type="Proteomes" id="UP000030645"/>
    </source>
</evidence>
<dbReference type="Proteomes" id="UP000030645">
    <property type="component" value="Unassembled WGS sequence"/>
</dbReference>
<keyword evidence="1" id="KW-0812">Transmembrane</keyword>
<feature type="transmembrane region" description="Helical" evidence="1">
    <location>
        <begin position="54"/>
        <end position="75"/>
    </location>
</feature>
<keyword evidence="1" id="KW-1133">Transmembrane helix</keyword>
<organism evidence="2 3">
    <name type="scientific">Morus notabilis</name>
    <dbReference type="NCBI Taxonomy" id="981085"/>
    <lineage>
        <taxon>Eukaryota</taxon>
        <taxon>Viridiplantae</taxon>
        <taxon>Streptophyta</taxon>
        <taxon>Embryophyta</taxon>
        <taxon>Tracheophyta</taxon>
        <taxon>Spermatophyta</taxon>
        <taxon>Magnoliopsida</taxon>
        <taxon>eudicotyledons</taxon>
        <taxon>Gunneridae</taxon>
        <taxon>Pentapetalae</taxon>
        <taxon>rosids</taxon>
        <taxon>fabids</taxon>
        <taxon>Rosales</taxon>
        <taxon>Moraceae</taxon>
        <taxon>Moreae</taxon>
        <taxon>Morus</taxon>
    </lineage>
</organism>
<reference evidence="3" key="1">
    <citation type="submission" date="2013-01" db="EMBL/GenBank/DDBJ databases">
        <title>Draft Genome Sequence of a Mulberry Tree, Morus notabilis C.K. Schneid.</title>
        <authorList>
            <person name="He N."/>
            <person name="Zhao S."/>
        </authorList>
    </citation>
    <scope>NUCLEOTIDE SEQUENCE</scope>
</reference>
<accession>W9SDF2</accession>
<gene>
    <name evidence="2" type="ORF">L484_025532</name>
</gene>